<keyword evidence="2" id="KW-1185">Reference proteome</keyword>
<dbReference type="RefSeq" id="WP_100689833.1">
    <property type="nucleotide sequence ID" value="NZ_JBHTBD010000010.1"/>
</dbReference>
<accession>A0ABW2J017</accession>
<protein>
    <recommendedName>
        <fullName evidence="3">Formylmethanofuran dehydrogenase subunit E domain-containing protein</fullName>
    </recommendedName>
</protein>
<organism evidence="1 2">
    <name type="scientific">Marinobacter aromaticivorans</name>
    <dbReference type="NCBI Taxonomy" id="1494078"/>
    <lineage>
        <taxon>Bacteria</taxon>
        <taxon>Pseudomonadati</taxon>
        <taxon>Pseudomonadota</taxon>
        <taxon>Gammaproteobacteria</taxon>
        <taxon>Pseudomonadales</taxon>
        <taxon>Marinobacteraceae</taxon>
        <taxon>Marinobacter</taxon>
    </lineage>
</organism>
<gene>
    <name evidence="1" type="ORF">ACFQQA_16620</name>
</gene>
<evidence type="ECO:0000313" key="2">
    <source>
        <dbReference type="Proteomes" id="UP001596506"/>
    </source>
</evidence>
<dbReference type="Proteomes" id="UP001596506">
    <property type="component" value="Unassembled WGS sequence"/>
</dbReference>
<evidence type="ECO:0000313" key="1">
    <source>
        <dbReference type="EMBL" id="MFC7296345.1"/>
    </source>
</evidence>
<reference evidence="2" key="1">
    <citation type="journal article" date="2019" name="Int. J. Syst. Evol. Microbiol.">
        <title>The Global Catalogue of Microorganisms (GCM) 10K type strain sequencing project: providing services to taxonomists for standard genome sequencing and annotation.</title>
        <authorList>
            <consortium name="The Broad Institute Genomics Platform"/>
            <consortium name="The Broad Institute Genome Sequencing Center for Infectious Disease"/>
            <person name="Wu L."/>
            <person name="Ma J."/>
        </authorList>
    </citation>
    <scope>NUCLEOTIDE SEQUENCE [LARGE SCALE GENOMIC DNA]</scope>
    <source>
        <strain evidence="2">CCUG 60559</strain>
    </source>
</reference>
<dbReference type="EMBL" id="JBHTBD010000010">
    <property type="protein sequence ID" value="MFC7296345.1"/>
    <property type="molecule type" value="Genomic_DNA"/>
</dbReference>
<proteinExistence type="predicted"/>
<dbReference type="Gene3D" id="3.30.1330.130">
    <property type="match status" value="1"/>
</dbReference>
<name>A0ABW2J017_9GAMM</name>
<sequence>MTFPEFFDDAPVVTVRDPLADLLGAAEGGVIEYHYADAVRLAGHSCPTVAGAYLSVRAALNVLYPDSLPERGGILVHMPAPETEGTIGVVAQVITLLTGASAQGGFKGIGGRFARNGLLSFADKSGENDGAVRFERMDTGAAVAVRFDASRIPPDASQRDRMLAVMQNRETPEQQVEFARLWQARVRKMLLEHADDPSLVRVFRL</sequence>
<evidence type="ECO:0008006" key="3">
    <source>
        <dbReference type="Google" id="ProtNLM"/>
    </source>
</evidence>
<comment type="caution">
    <text evidence="1">The sequence shown here is derived from an EMBL/GenBank/DDBJ whole genome shotgun (WGS) entry which is preliminary data.</text>
</comment>